<dbReference type="AlphaFoldDB" id="A0A9N9Q9D4"/>
<dbReference type="InterPro" id="IPR028124">
    <property type="entry name" value="SMAP_dom"/>
</dbReference>
<organism evidence="5 6">
    <name type="scientific">Hymenoscyphus albidus</name>
    <dbReference type="NCBI Taxonomy" id="595503"/>
    <lineage>
        <taxon>Eukaryota</taxon>
        <taxon>Fungi</taxon>
        <taxon>Dikarya</taxon>
        <taxon>Ascomycota</taxon>
        <taxon>Pezizomycotina</taxon>
        <taxon>Leotiomycetes</taxon>
        <taxon>Helotiales</taxon>
        <taxon>Helotiaceae</taxon>
        <taxon>Hymenoscyphus</taxon>
    </lineage>
</organism>
<feature type="compositionally biased region" description="Basic residues" evidence="3">
    <location>
        <begin position="265"/>
        <end position="276"/>
    </location>
</feature>
<evidence type="ECO:0000256" key="3">
    <source>
        <dbReference type="SAM" id="MobiDB-lite"/>
    </source>
</evidence>
<evidence type="ECO:0000259" key="4">
    <source>
        <dbReference type="Pfam" id="PF15477"/>
    </source>
</evidence>
<evidence type="ECO:0000256" key="2">
    <source>
        <dbReference type="ARBA" id="ARBA00016161"/>
    </source>
</evidence>
<dbReference type="PANTHER" id="PTHR22175:SF0">
    <property type="entry name" value="SMALL ACIDIC PROTEIN"/>
    <property type="match status" value="1"/>
</dbReference>
<feature type="region of interest" description="Disordered" evidence="3">
    <location>
        <begin position="463"/>
        <end position="543"/>
    </location>
</feature>
<keyword evidence="6" id="KW-1185">Reference proteome</keyword>
<proteinExistence type="inferred from homology"/>
<comment type="similarity">
    <text evidence="1">Belongs to the SMAP family.</text>
</comment>
<feature type="compositionally biased region" description="Basic and acidic residues" evidence="3">
    <location>
        <begin position="496"/>
        <end position="543"/>
    </location>
</feature>
<feature type="compositionally biased region" description="Basic and acidic residues" evidence="3">
    <location>
        <begin position="281"/>
        <end position="293"/>
    </location>
</feature>
<dbReference type="OrthoDB" id="10066125at2759"/>
<feature type="compositionally biased region" description="Basic and acidic residues" evidence="3">
    <location>
        <begin position="375"/>
        <end position="386"/>
    </location>
</feature>
<feature type="domain" description="Small acidic protein-like" evidence="4">
    <location>
        <begin position="596"/>
        <end position="669"/>
    </location>
</feature>
<name>A0A9N9Q9D4_9HELO</name>
<reference evidence="5" key="1">
    <citation type="submission" date="2021-07" db="EMBL/GenBank/DDBJ databases">
        <authorList>
            <person name="Durling M."/>
        </authorList>
    </citation>
    <scope>NUCLEOTIDE SEQUENCE</scope>
</reference>
<feature type="compositionally biased region" description="Acidic residues" evidence="3">
    <location>
        <begin position="328"/>
        <end position="343"/>
    </location>
</feature>
<feature type="region of interest" description="Disordered" evidence="3">
    <location>
        <begin position="243"/>
        <end position="391"/>
    </location>
</feature>
<evidence type="ECO:0000313" key="6">
    <source>
        <dbReference type="Proteomes" id="UP000701801"/>
    </source>
</evidence>
<dbReference type="Pfam" id="PF15477">
    <property type="entry name" value="SMAP"/>
    <property type="match status" value="1"/>
</dbReference>
<gene>
    <name evidence="5" type="ORF">HYALB_00002446</name>
</gene>
<evidence type="ECO:0000256" key="1">
    <source>
        <dbReference type="ARBA" id="ARBA00006502"/>
    </source>
</evidence>
<feature type="compositionally biased region" description="Basic and acidic residues" evidence="3">
    <location>
        <begin position="300"/>
        <end position="320"/>
    </location>
</feature>
<feature type="compositionally biased region" description="Basic residues" evidence="3">
    <location>
        <begin position="243"/>
        <end position="256"/>
    </location>
</feature>
<sequence>MNANYIPLGSVDETAYFDRGGEEQPVRHHRIEGKTPEERKEIARAIRLAAKKEKKKIKSDAKKQRKQNAIMHRRLTKNPEKYVKNKERNKLRDIDNERHKIRMEAVRQAERLAAIHDPSGKMFNIGQVIVLEDGRVKNKELWERAEETRKAKEAGIELPAPNPAEGINPERMPLIKGGIPVANPAAPAKKLSNKQRARLAASLPKPVPPRPILPPGISIPMGEEDFISQFDITDEDIQKRLSKAKGAKKTAAKQLRRVQQEQKKFNKAMKIKKKQAANRGEIWDPIKAKKEVLGEQEAEEAAKEAEEAKKSNNEEGKDSDSSSSGSDSDSDSESESDSEGEEEKSEKPKSNKSKRRAEDDAEGEPQAKKSKKSKSSSDDTEAKKGNGLDFEFVVPPVKKKSKTILHREVPKINLKLIQPEGIDKTLKKHIKKARKDAKRAAEAIEKAKKKKIEDEKALEAENAKRAALGIPPKRKPKQAVEVPPEEAHLNKKARKFLRDQRKAEEAAKLSGESKEEIEARLEKEEAARKIKKAENKAKKEELDRHVAAVMLEKKEAEARFEKEKAAQKAEKKAKKQEPDRASAAAIPEKKGLAVQWNSDKLGGGAARQDKFNRLLGAKKANVEEKSEERKSKKVKNEVDLEKVQNELERQYESGMKMKYDGGGKRRGLGA</sequence>
<feature type="region of interest" description="Disordered" evidence="3">
    <location>
        <begin position="561"/>
        <end position="592"/>
    </location>
</feature>
<comment type="caution">
    <text evidence="5">The sequence shown here is derived from an EMBL/GenBank/DDBJ whole genome shotgun (WGS) entry which is preliminary data.</text>
</comment>
<dbReference type="PANTHER" id="PTHR22175">
    <property type="entry name" value="SMALL ACIDIC PROTEIN-RELATED"/>
    <property type="match status" value="1"/>
</dbReference>
<accession>A0A9N9Q9D4</accession>
<evidence type="ECO:0000313" key="5">
    <source>
        <dbReference type="EMBL" id="CAG8979322.1"/>
    </source>
</evidence>
<dbReference type="Proteomes" id="UP000701801">
    <property type="component" value="Unassembled WGS sequence"/>
</dbReference>
<protein>
    <recommendedName>
        <fullName evidence="2">Small acidic protein</fullName>
    </recommendedName>
</protein>
<dbReference type="EMBL" id="CAJVRM010000307">
    <property type="protein sequence ID" value="CAG8979322.1"/>
    <property type="molecule type" value="Genomic_DNA"/>
</dbReference>
<feature type="compositionally biased region" description="Basic and acidic residues" evidence="3">
    <location>
        <begin position="561"/>
        <end position="580"/>
    </location>
</feature>
<dbReference type="InterPro" id="IPR026714">
    <property type="entry name" value="SMAP"/>
</dbReference>
<feature type="compositionally biased region" description="Basic residues" evidence="3">
    <location>
        <begin position="52"/>
        <end position="70"/>
    </location>
</feature>
<feature type="region of interest" description="Disordered" evidence="3">
    <location>
        <begin position="51"/>
        <end position="70"/>
    </location>
</feature>